<sequence>MPEASILFQLLPEIRNEVYRHLLGGWHNVPTRCTSKDDTTKNEDDSSDEWLRSQWRRSKRNWWIERAETFEDSDVDSSLNLNINSRPAYNILRVCRRIYEEASTILYTYGRFNFGFKVSQLREQGFLGIQDLETNLHQIRRLRLSIADDKFSIVPTAAKILQILHFFAEQASSLQELEIALYFSNCDFQRHHLLEHELLDNSDMQKALLTFNVKQKIELYVASAQLSSNLYEKWPLSIAKEKDWIISKTSLSISYPRPETCEGNTMKWTVTPRYGKWLSERDYDTTTFNRIVVENETKLVYDELAGVFRDT</sequence>
<reference evidence="2" key="1">
    <citation type="submission" date="2021-03" db="EMBL/GenBank/DDBJ databases">
        <authorList>
            <person name="Tagirdzhanova G."/>
        </authorList>
    </citation>
    <scope>NUCLEOTIDE SEQUENCE</scope>
</reference>
<gene>
    <name evidence="2" type="ORF">HETSPECPRED_004553</name>
</gene>
<dbReference type="EMBL" id="CAJPDS010000028">
    <property type="protein sequence ID" value="CAF9921456.1"/>
    <property type="molecule type" value="Genomic_DNA"/>
</dbReference>
<proteinExistence type="predicted"/>
<dbReference type="Proteomes" id="UP000664521">
    <property type="component" value="Unassembled WGS sequence"/>
</dbReference>
<dbReference type="Pfam" id="PF24864">
    <property type="entry name" value="DUF7730"/>
    <property type="match status" value="1"/>
</dbReference>
<protein>
    <recommendedName>
        <fullName evidence="1">DUF7730 domain-containing protein</fullName>
    </recommendedName>
</protein>
<feature type="domain" description="DUF7730" evidence="1">
    <location>
        <begin position="4"/>
        <end position="148"/>
    </location>
</feature>
<dbReference type="PANTHER" id="PTHR38790">
    <property type="entry name" value="2EXR DOMAIN-CONTAINING PROTEIN-RELATED"/>
    <property type="match status" value="1"/>
</dbReference>
<evidence type="ECO:0000313" key="3">
    <source>
        <dbReference type="Proteomes" id="UP000664521"/>
    </source>
</evidence>
<dbReference type="InterPro" id="IPR056632">
    <property type="entry name" value="DUF7730"/>
</dbReference>
<evidence type="ECO:0000259" key="1">
    <source>
        <dbReference type="Pfam" id="PF24864"/>
    </source>
</evidence>
<comment type="caution">
    <text evidence="2">The sequence shown here is derived from an EMBL/GenBank/DDBJ whole genome shotgun (WGS) entry which is preliminary data.</text>
</comment>
<dbReference type="OrthoDB" id="10674400at2759"/>
<keyword evidence="3" id="KW-1185">Reference proteome</keyword>
<organism evidence="2 3">
    <name type="scientific">Heterodermia speciosa</name>
    <dbReference type="NCBI Taxonomy" id="116794"/>
    <lineage>
        <taxon>Eukaryota</taxon>
        <taxon>Fungi</taxon>
        <taxon>Dikarya</taxon>
        <taxon>Ascomycota</taxon>
        <taxon>Pezizomycotina</taxon>
        <taxon>Lecanoromycetes</taxon>
        <taxon>OSLEUM clade</taxon>
        <taxon>Lecanoromycetidae</taxon>
        <taxon>Caliciales</taxon>
        <taxon>Physciaceae</taxon>
        <taxon>Heterodermia</taxon>
    </lineage>
</organism>
<accession>A0A8H3FIB2</accession>
<evidence type="ECO:0000313" key="2">
    <source>
        <dbReference type="EMBL" id="CAF9921456.1"/>
    </source>
</evidence>
<dbReference type="AlphaFoldDB" id="A0A8H3FIB2"/>
<name>A0A8H3FIB2_9LECA</name>